<evidence type="ECO:0000313" key="3">
    <source>
        <dbReference type="EMBL" id="CAB5228390.1"/>
    </source>
</evidence>
<dbReference type="EMBL" id="LR797042">
    <property type="protein sequence ID" value="CAB4182636.1"/>
    <property type="molecule type" value="Genomic_DNA"/>
</dbReference>
<protein>
    <submittedName>
        <fullName evidence="2">Uncharacterized protein</fullName>
    </submittedName>
</protein>
<organism evidence="2">
    <name type="scientific">uncultured Caudovirales phage</name>
    <dbReference type="NCBI Taxonomy" id="2100421"/>
    <lineage>
        <taxon>Viruses</taxon>
        <taxon>Duplodnaviria</taxon>
        <taxon>Heunggongvirae</taxon>
        <taxon>Uroviricota</taxon>
        <taxon>Caudoviricetes</taxon>
        <taxon>Peduoviridae</taxon>
        <taxon>Maltschvirus</taxon>
        <taxon>Maltschvirus maltsch</taxon>
    </lineage>
</organism>
<evidence type="ECO:0000313" key="1">
    <source>
        <dbReference type="EMBL" id="CAB4182636.1"/>
    </source>
</evidence>
<reference evidence="2" key="1">
    <citation type="submission" date="2020-05" db="EMBL/GenBank/DDBJ databases">
        <authorList>
            <person name="Chiriac C."/>
            <person name="Salcher M."/>
            <person name="Ghai R."/>
            <person name="Kavagutti S V."/>
        </authorList>
    </citation>
    <scope>NUCLEOTIDE SEQUENCE</scope>
</reference>
<sequence length="133" mass="15085">MKNDCHNNKITAERRRFTSDVVKRAVEYGIDGFRSSALHEGDEVTTVLLRKMPLGAPELVRNWTKHWVNSESLERGFKRAFDPADTDLDRDTRTRIAHASWSNDAGFLSYEDCGKLVVLTMCGPRSSRKEAVA</sequence>
<gene>
    <name evidence="1" type="ORF">UFOVP1084_10</name>
    <name evidence="2" type="ORF">UFOVP1328_6</name>
    <name evidence="3" type="ORF">UFOVP1532_37</name>
</gene>
<proteinExistence type="predicted"/>
<dbReference type="EMBL" id="LR798385">
    <property type="protein sequence ID" value="CAB5228390.1"/>
    <property type="molecule type" value="Genomic_DNA"/>
</dbReference>
<evidence type="ECO:0000313" key="2">
    <source>
        <dbReference type="EMBL" id="CAB4198955.1"/>
    </source>
</evidence>
<accession>A0A6J5S1L5</accession>
<dbReference type="EMBL" id="LR797278">
    <property type="protein sequence ID" value="CAB4198955.1"/>
    <property type="molecule type" value="Genomic_DNA"/>
</dbReference>
<name>A0A6J5S1L5_9CAUD</name>